<dbReference type="STRING" id="1032480.MLP_41390"/>
<evidence type="ECO:0000313" key="2">
    <source>
        <dbReference type="EMBL" id="BAK37153.1"/>
    </source>
</evidence>
<evidence type="ECO:0000313" key="3">
    <source>
        <dbReference type="Proteomes" id="UP000007947"/>
    </source>
</evidence>
<accession>F5XRU0</accession>
<sequence length="318" mass="35736">MYLGMTTSLDSIPFNPRSPFSRADARAAGISTRELLSSAYQRIFYDTYLCSTMALTMEVRAKAAIARTKSATAYASHHTAAGLWGIPVPKDGRIHITVDRDARRNRCRGILSHRPIELIGRIETQNGIRLSSPDQVFCELASAGVGLVDLVVAGDAMLKRKRASLASLTKAVDRMAGNGVRVARRALHYIRTGVDSPMESRLRMLLVLAGFPEPEIRVILREFDGEWGRRFDLCYRALKLIIEYDGEQHGELEQRDSDQDRREELERQGYKIVTVTSLGIYRDPAKTLRRVADAIRAMGGEPPARWNPEWRQHFPGRG</sequence>
<proteinExistence type="predicted"/>
<reference evidence="2 3" key="1">
    <citation type="submission" date="2011-05" db="EMBL/GenBank/DDBJ databases">
        <title>Whole genome sequence of Microlunatus phosphovorus NM-1.</title>
        <authorList>
            <person name="Hosoyama A."/>
            <person name="Sasaki K."/>
            <person name="Harada T."/>
            <person name="Igarashi R."/>
            <person name="Kawakoshi A."/>
            <person name="Sasagawa M."/>
            <person name="Fukada J."/>
            <person name="Nakamura S."/>
            <person name="Katano Y."/>
            <person name="Hanada S."/>
            <person name="Kamagata Y."/>
            <person name="Nakamura N."/>
            <person name="Yamazaki S."/>
            <person name="Fujita N."/>
        </authorList>
    </citation>
    <scope>NUCLEOTIDE SEQUENCE [LARGE SCALE GENOMIC DNA]</scope>
    <source>
        <strain evidence="3">ATCC 700054 / DSM 10555 / JCM 9379 / NBRC 101784 / NCIMB 13414 / VKM Ac-1990 / NM-1</strain>
    </source>
</reference>
<dbReference type="Pfam" id="PF04480">
    <property type="entry name" value="DUF559"/>
    <property type="match status" value="1"/>
</dbReference>
<gene>
    <name evidence="2" type="ordered locus">MLP_41390</name>
</gene>
<dbReference type="SUPFAM" id="SSF52980">
    <property type="entry name" value="Restriction endonuclease-like"/>
    <property type="match status" value="1"/>
</dbReference>
<dbReference type="HOGENOM" id="CLU_052626_5_1_11"/>
<dbReference type="OrthoDB" id="3173471at2"/>
<dbReference type="eggNOG" id="COG2852">
    <property type="taxonomic scope" value="Bacteria"/>
</dbReference>
<evidence type="ECO:0000259" key="1">
    <source>
        <dbReference type="Pfam" id="PF04480"/>
    </source>
</evidence>
<feature type="domain" description="DUF559" evidence="1">
    <location>
        <begin position="232"/>
        <end position="294"/>
    </location>
</feature>
<name>F5XRU0_MICPN</name>
<dbReference type="KEGG" id="mph:MLP_41390"/>
<dbReference type="AlphaFoldDB" id="F5XRU0"/>
<dbReference type="Proteomes" id="UP000007947">
    <property type="component" value="Chromosome"/>
</dbReference>
<protein>
    <recommendedName>
        <fullName evidence="1">DUF559 domain-containing protein</fullName>
    </recommendedName>
</protein>
<dbReference type="InterPro" id="IPR007569">
    <property type="entry name" value="DUF559"/>
</dbReference>
<organism evidence="2 3">
    <name type="scientific">Microlunatus phosphovorus (strain ATCC 700054 / DSM 10555 / JCM 9379 / NBRC 101784 / NCIMB 13414 / VKM Ac-1990 / NM-1)</name>
    <dbReference type="NCBI Taxonomy" id="1032480"/>
    <lineage>
        <taxon>Bacteria</taxon>
        <taxon>Bacillati</taxon>
        <taxon>Actinomycetota</taxon>
        <taxon>Actinomycetes</taxon>
        <taxon>Propionibacteriales</taxon>
        <taxon>Propionibacteriaceae</taxon>
        <taxon>Microlunatus</taxon>
    </lineage>
</organism>
<dbReference type="InterPro" id="IPR011335">
    <property type="entry name" value="Restrct_endonuc-II-like"/>
</dbReference>
<keyword evidence="3" id="KW-1185">Reference proteome</keyword>
<dbReference type="Gene3D" id="3.40.960.10">
    <property type="entry name" value="VSR Endonuclease"/>
    <property type="match status" value="1"/>
</dbReference>
<dbReference type="EMBL" id="AP012204">
    <property type="protein sequence ID" value="BAK37153.1"/>
    <property type="molecule type" value="Genomic_DNA"/>
</dbReference>